<evidence type="ECO:0008006" key="3">
    <source>
        <dbReference type="Google" id="ProtNLM"/>
    </source>
</evidence>
<dbReference type="HOGENOM" id="CLU_1064336_0_0_0"/>
<sequence length="261" mass="28499">MQQRLWWFTGLIGIIGVLAWHQRPDGNLHVILLPTAGDAILIQSPGGSFTLIDGGRDPIGLAVELGKYLPFWQRRLAAVVLTRIDDQRVPGQLGALRRYQPTLALAPADVGGEWRAVLHDLAVPIRHLQPGQQLDLGGTRLRVLAVHEGEEGGAVLALEYRAIRVLIHTGGSSGDAALATLAGQPIDLLIYPWQRPIDNPLLDQLRVQAVAFSTGFQAAEPALHTLYERRQLAPQVYHPKLDGAIRLISDGRAIKITTQLP</sequence>
<accession>A9WBW0</accession>
<dbReference type="AlphaFoldDB" id="A9WBW0"/>
<dbReference type="PATRIC" id="fig|324602.8.peg.4194"/>
<evidence type="ECO:0000313" key="2">
    <source>
        <dbReference type="Proteomes" id="UP000002008"/>
    </source>
</evidence>
<dbReference type="EMBL" id="CP000909">
    <property type="protein sequence ID" value="ABY36912.1"/>
    <property type="molecule type" value="Genomic_DNA"/>
</dbReference>
<dbReference type="Proteomes" id="UP000002008">
    <property type="component" value="Chromosome"/>
</dbReference>
<protein>
    <recommendedName>
        <fullName evidence="3">MBL fold metallo-hydrolase</fullName>
    </recommendedName>
</protein>
<dbReference type="EnsemblBacteria" id="ABY36912">
    <property type="protein sequence ID" value="ABY36912"/>
    <property type="gene ID" value="Caur_3734"/>
</dbReference>
<dbReference type="InterPro" id="IPR036866">
    <property type="entry name" value="RibonucZ/Hydroxyglut_hydro"/>
</dbReference>
<keyword evidence="2" id="KW-1185">Reference proteome</keyword>
<proteinExistence type="predicted"/>
<dbReference type="eggNOG" id="COG2333">
    <property type="taxonomic scope" value="Bacteria"/>
</dbReference>
<dbReference type="RefSeq" id="WP_012259565.1">
    <property type="nucleotide sequence ID" value="NC_010175.1"/>
</dbReference>
<dbReference type="STRING" id="324602.Caur_3734"/>
<evidence type="ECO:0000313" key="1">
    <source>
        <dbReference type="EMBL" id="ABY36912.1"/>
    </source>
</evidence>
<organism evidence="1 2">
    <name type="scientific">Chloroflexus aurantiacus (strain ATCC 29366 / DSM 635 / J-10-fl)</name>
    <dbReference type="NCBI Taxonomy" id="324602"/>
    <lineage>
        <taxon>Bacteria</taxon>
        <taxon>Bacillati</taxon>
        <taxon>Chloroflexota</taxon>
        <taxon>Chloroflexia</taxon>
        <taxon>Chloroflexales</taxon>
        <taxon>Chloroflexineae</taxon>
        <taxon>Chloroflexaceae</taxon>
        <taxon>Chloroflexus</taxon>
    </lineage>
</organism>
<reference evidence="2" key="1">
    <citation type="journal article" date="2011" name="BMC Genomics">
        <title>Complete genome sequence of the filamentous anoxygenic phototrophic bacterium Chloroflexus aurantiacus.</title>
        <authorList>
            <person name="Tang K.H."/>
            <person name="Barry K."/>
            <person name="Chertkov O."/>
            <person name="Dalin E."/>
            <person name="Han C.S."/>
            <person name="Hauser L.J."/>
            <person name="Honchak B.M."/>
            <person name="Karbach L.E."/>
            <person name="Land M.L."/>
            <person name="Lapidus A."/>
            <person name="Larimer F.W."/>
            <person name="Mikhailova N."/>
            <person name="Pitluck S."/>
            <person name="Pierson B.K."/>
            <person name="Blankenship R.E."/>
        </authorList>
    </citation>
    <scope>NUCLEOTIDE SEQUENCE [LARGE SCALE GENOMIC DNA]</scope>
    <source>
        <strain evidence="2">ATCC 29366 / DSM 635 / J-10-fl</strain>
    </source>
</reference>
<name>A9WBW0_CHLAA</name>
<dbReference type="KEGG" id="cau:Caur_3734"/>
<dbReference type="SUPFAM" id="SSF56281">
    <property type="entry name" value="Metallo-hydrolase/oxidoreductase"/>
    <property type="match status" value="1"/>
</dbReference>
<gene>
    <name evidence="1" type="ordered locus">Caur_3734</name>
</gene>
<dbReference type="InParanoid" id="A9WBW0"/>